<dbReference type="CDD" id="cd02027">
    <property type="entry name" value="APSK"/>
    <property type="match status" value="1"/>
</dbReference>
<evidence type="ECO:0000256" key="1">
    <source>
        <dbReference type="ARBA" id="ARBA00001823"/>
    </source>
</evidence>
<feature type="transmembrane region" description="Helical" evidence="6">
    <location>
        <begin position="318"/>
        <end position="340"/>
    </location>
</feature>
<dbReference type="RefSeq" id="WP_214349849.1">
    <property type="nucleotide sequence ID" value="NZ_JAHBOH010000001.1"/>
</dbReference>
<dbReference type="InterPro" id="IPR003593">
    <property type="entry name" value="AAA+_ATPase"/>
</dbReference>
<keyword evidence="6" id="KW-0472">Membrane</keyword>
<keyword evidence="8" id="KW-0418">Kinase</keyword>
<dbReference type="InterPro" id="IPR002891">
    <property type="entry name" value="APS"/>
</dbReference>
<dbReference type="InterPro" id="IPR050512">
    <property type="entry name" value="Sulf_AdTrans/APS_kinase"/>
</dbReference>
<keyword evidence="9" id="KW-1185">Reference proteome</keyword>
<dbReference type="SMART" id="SM00382">
    <property type="entry name" value="AAA"/>
    <property type="match status" value="1"/>
</dbReference>
<evidence type="ECO:0000313" key="9">
    <source>
        <dbReference type="Proteomes" id="UP000722125"/>
    </source>
</evidence>
<dbReference type="Proteomes" id="UP000722125">
    <property type="component" value="Unassembled WGS sequence"/>
</dbReference>
<proteinExistence type="predicted"/>
<evidence type="ECO:0000256" key="6">
    <source>
        <dbReference type="SAM" id="Phobius"/>
    </source>
</evidence>
<keyword evidence="3 8" id="KW-0808">Transferase</keyword>
<protein>
    <recommendedName>
        <fullName evidence="2">adenylyl-sulfate kinase</fullName>
        <ecNumber evidence="2">2.7.1.25</ecNumber>
    </recommendedName>
</protein>
<evidence type="ECO:0000256" key="3">
    <source>
        <dbReference type="ARBA" id="ARBA00022679"/>
    </source>
</evidence>
<keyword evidence="6" id="KW-0812">Transmembrane</keyword>
<comment type="catalytic activity">
    <reaction evidence="1">
        <text>adenosine 5'-phosphosulfate + ATP = 3'-phosphoadenylyl sulfate + ADP + H(+)</text>
        <dbReference type="Rhea" id="RHEA:24152"/>
        <dbReference type="ChEBI" id="CHEBI:15378"/>
        <dbReference type="ChEBI" id="CHEBI:30616"/>
        <dbReference type="ChEBI" id="CHEBI:58243"/>
        <dbReference type="ChEBI" id="CHEBI:58339"/>
        <dbReference type="ChEBI" id="CHEBI:456216"/>
        <dbReference type="EC" id="2.7.1.25"/>
    </reaction>
</comment>
<dbReference type="GO" id="GO:0004020">
    <property type="term" value="F:adenylylsulfate kinase activity"/>
    <property type="evidence" value="ECO:0007669"/>
    <property type="project" value="UniProtKB-EC"/>
</dbReference>
<evidence type="ECO:0000313" key="8">
    <source>
        <dbReference type="EMBL" id="MBT0994594.1"/>
    </source>
</evidence>
<evidence type="ECO:0000259" key="7">
    <source>
        <dbReference type="SMART" id="SM00382"/>
    </source>
</evidence>
<dbReference type="EC" id="2.7.1.25" evidence="2"/>
<gene>
    <name evidence="8" type="primary">cysC</name>
    <name evidence="8" type="ORF">KIN34_09875</name>
</gene>
<evidence type="ECO:0000256" key="4">
    <source>
        <dbReference type="ARBA" id="ARBA00022741"/>
    </source>
</evidence>
<evidence type="ECO:0000256" key="2">
    <source>
        <dbReference type="ARBA" id="ARBA00012121"/>
    </source>
</evidence>
<accession>A0ABS5TZL3</accession>
<dbReference type="NCBIfam" id="TIGR00455">
    <property type="entry name" value="apsK"/>
    <property type="match status" value="1"/>
</dbReference>
<keyword evidence="5" id="KW-0067">ATP-binding</keyword>
<keyword evidence="4" id="KW-0547">Nucleotide-binding</keyword>
<dbReference type="InterPro" id="IPR027417">
    <property type="entry name" value="P-loop_NTPase"/>
</dbReference>
<dbReference type="PANTHER" id="PTHR42700">
    <property type="entry name" value="SULFATE ADENYLYLTRANSFERASE"/>
    <property type="match status" value="1"/>
</dbReference>
<organism evidence="8 9">
    <name type="scientific">Cellulomonas fulva</name>
    <dbReference type="NCBI Taxonomy" id="2835530"/>
    <lineage>
        <taxon>Bacteria</taxon>
        <taxon>Bacillati</taxon>
        <taxon>Actinomycetota</taxon>
        <taxon>Actinomycetes</taxon>
        <taxon>Micrococcales</taxon>
        <taxon>Cellulomonadaceae</taxon>
        <taxon>Cellulomonas</taxon>
    </lineage>
</organism>
<name>A0ABS5TZL3_9CELL</name>
<dbReference type="Gene3D" id="3.40.50.300">
    <property type="entry name" value="P-loop containing nucleotide triphosphate hydrolases"/>
    <property type="match status" value="1"/>
</dbReference>
<reference evidence="8 9" key="1">
    <citation type="submission" date="2021-05" db="EMBL/GenBank/DDBJ databases">
        <title>Description of Cellulomonas sp. DKR-3 sp. nov.</title>
        <authorList>
            <person name="Dahal R.H."/>
            <person name="Chaudhary D.K."/>
        </authorList>
    </citation>
    <scope>NUCLEOTIDE SEQUENCE [LARGE SCALE GENOMIC DNA]</scope>
    <source>
        <strain evidence="8 9">DKR-3</strain>
    </source>
</reference>
<comment type="caution">
    <text evidence="8">The sequence shown here is derived from an EMBL/GenBank/DDBJ whole genome shotgun (WGS) entry which is preliminary data.</text>
</comment>
<dbReference type="InterPro" id="IPR059117">
    <property type="entry name" value="APS_kinase_dom"/>
</dbReference>
<dbReference type="NCBIfam" id="NF003013">
    <property type="entry name" value="PRK03846.1"/>
    <property type="match status" value="1"/>
</dbReference>
<keyword evidence="6" id="KW-1133">Transmembrane helix</keyword>
<feature type="domain" description="AAA+ ATPase" evidence="7">
    <location>
        <begin position="255"/>
        <end position="427"/>
    </location>
</feature>
<dbReference type="EMBL" id="JAHBOH010000001">
    <property type="protein sequence ID" value="MBT0994594.1"/>
    <property type="molecule type" value="Genomic_DNA"/>
</dbReference>
<dbReference type="Pfam" id="PF01583">
    <property type="entry name" value="APS_kinase"/>
    <property type="match status" value="1"/>
</dbReference>
<dbReference type="SUPFAM" id="SSF52540">
    <property type="entry name" value="P-loop containing nucleoside triphosphate hydrolases"/>
    <property type="match status" value="1"/>
</dbReference>
<evidence type="ECO:0000256" key="5">
    <source>
        <dbReference type="ARBA" id="ARBA00022840"/>
    </source>
</evidence>
<dbReference type="PANTHER" id="PTHR42700:SF1">
    <property type="entry name" value="SULFATE ADENYLYLTRANSFERASE"/>
    <property type="match status" value="1"/>
</dbReference>
<sequence>MSDDWSRWSALPHLVLADPDADAVELALGGALTVSQQPVVASSPLGAVVLLDEENTPLAVRSESHAPLEALRPRGVRGGEDADPRYRVPALEVRTRLGGRSVLGVLLDDVAGTDELERIAARAAGADDVVLLCLVGTPRPSYATDVSGAGVVRAAVALADELTRTAGAATTTVAVPWAAEAGLDRLAWPGEKAPSLEDIARAYGATDVLDLSARPGAGRQEFAEAVRRRDAVLAESFPAASARELSGAATAGVGPGAVVLFTGLSGSGKSTVAKAVAQRLEVSSARRVVVLDGDEVRHMLSAGLGFDRESRSQNVRRIGYVASLVAGAGGIALAAAIAPYEADRADVRHRTEAAATFVLVHVATPLEVCEARDRKHLYARARAGEVPEFTGVSAPYEEPHDADLVIDTTELDLAAAVDAVLATLRKAGVE</sequence>